<dbReference type="InterPro" id="IPR032675">
    <property type="entry name" value="LRR_dom_sf"/>
</dbReference>
<dbReference type="SMART" id="SM00367">
    <property type="entry name" value="LRR_CC"/>
    <property type="match status" value="4"/>
</dbReference>
<dbReference type="STRING" id="90262.A0A1X2HWY1"/>
<evidence type="ECO:0000313" key="4">
    <source>
        <dbReference type="Proteomes" id="UP000193560"/>
    </source>
</evidence>
<dbReference type="GO" id="GO:0005737">
    <property type="term" value="C:cytoplasm"/>
    <property type="evidence" value="ECO:0007669"/>
    <property type="project" value="TreeGrafter"/>
</dbReference>
<keyword evidence="1" id="KW-0833">Ubl conjugation pathway</keyword>
<evidence type="ECO:0000256" key="1">
    <source>
        <dbReference type="ARBA" id="ARBA00022786"/>
    </source>
</evidence>
<reference evidence="3 4" key="1">
    <citation type="submission" date="2016-07" db="EMBL/GenBank/DDBJ databases">
        <title>Pervasive Adenine N6-methylation of Active Genes in Fungi.</title>
        <authorList>
            <consortium name="DOE Joint Genome Institute"/>
            <person name="Mondo S.J."/>
            <person name="Dannebaum R.O."/>
            <person name="Kuo R.C."/>
            <person name="Labutti K."/>
            <person name="Haridas S."/>
            <person name="Kuo A."/>
            <person name="Salamov A."/>
            <person name="Ahrendt S.R."/>
            <person name="Lipzen A."/>
            <person name="Sullivan W."/>
            <person name="Andreopoulos W.B."/>
            <person name="Clum A."/>
            <person name="Lindquist E."/>
            <person name="Daum C."/>
            <person name="Ramamoorthy G.K."/>
            <person name="Gryganskyi A."/>
            <person name="Culley D."/>
            <person name="Magnuson J.K."/>
            <person name="James T.Y."/>
            <person name="O'Malley M.A."/>
            <person name="Stajich J.E."/>
            <person name="Spatafora J.W."/>
            <person name="Visel A."/>
            <person name="Grigoriev I.V."/>
        </authorList>
    </citation>
    <scope>NUCLEOTIDE SEQUENCE [LARGE SCALE GENOMIC DNA]</scope>
    <source>
        <strain evidence="3 4">NRRL 1336</strain>
    </source>
</reference>
<evidence type="ECO:0000313" key="3">
    <source>
        <dbReference type="EMBL" id="ORZ04249.1"/>
    </source>
</evidence>
<dbReference type="OrthoDB" id="10257471at2759"/>
<dbReference type="InterPro" id="IPR036047">
    <property type="entry name" value="F-box-like_dom_sf"/>
</dbReference>
<protein>
    <recommendedName>
        <fullName evidence="2">F-box domain-containing protein</fullName>
    </recommendedName>
</protein>
<dbReference type="SUPFAM" id="SSF81383">
    <property type="entry name" value="F-box domain"/>
    <property type="match status" value="1"/>
</dbReference>
<dbReference type="SUPFAM" id="SSF52047">
    <property type="entry name" value="RNI-like"/>
    <property type="match status" value="1"/>
</dbReference>
<sequence length="408" mass="46034">MKPLTTDRTPHAGLPNELLQTIFDQVPRSSLAQLVLVSRQWHAVGSPLLYRHIYIRTLVHWHRLVACCTGSSKPPLWLRSSVTSLVLRPSPRLIPRSSTGLLRNARGLVTDRDVEDQGYVRIQQVDLDNTGLERLLIQKNDGDDSENYTDMDTTIKEAEWLTKVTDMEMAQVLTQCPQLVYLQVSGCTQIGDATMYALAGRVGSSSAGGGGGMRGLWLDLTRHITPVAWMTFIHAEQKKKNNLQQQQHHTLSSSSLLHHLDLSYCGFVTDTCLTKALPVWTSSITHLRLCSLYDITDETVLAIAQHCPQLRLLHLSRCFRITNHSLIQLAASPMTSTLVYLSLAFLNQVNEQGIKSLVHSCEFLRVLDISGTGINPMFKQIIIHQWDQDREQKKWGKVRYQEEPVLLL</sequence>
<dbReference type="PROSITE" id="PS50181">
    <property type="entry name" value="FBOX"/>
    <property type="match status" value="1"/>
</dbReference>
<dbReference type="InterPro" id="IPR001810">
    <property type="entry name" value="F-box_dom"/>
</dbReference>
<dbReference type="SMART" id="SM00256">
    <property type="entry name" value="FBOX"/>
    <property type="match status" value="1"/>
</dbReference>
<organism evidence="3 4">
    <name type="scientific">Absidia repens</name>
    <dbReference type="NCBI Taxonomy" id="90262"/>
    <lineage>
        <taxon>Eukaryota</taxon>
        <taxon>Fungi</taxon>
        <taxon>Fungi incertae sedis</taxon>
        <taxon>Mucoromycota</taxon>
        <taxon>Mucoromycotina</taxon>
        <taxon>Mucoromycetes</taxon>
        <taxon>Mucorales</taxon>
        <taxon>Cunninghamellaceae</taxon>
        <taxon>Absidia</taxon>
    </lineage>
</organism>
<dbReference type="Pfam" id="PF25372">
    <property type="entry name" value="DUF7885"/>
    <property type="match status" value="1"/>
</dbReference>
<dbReference type="InterPro" id="IPR057207">
    <property type="entry name" value="FBXL15_LRR"/>
</dbReference>
<proteinExistence type="predicted"/>
<dbReference type="AlphaFoldDB" id="A0A1X2HWY1"/>
<gene>
    <name evidence="3" type="ORF">BCR42DRAFT_429327</name>
</gene>
<dbReference type="Gene3D" id="3.80.10.10">
    <property type="entry name" value="Ribonuclease Inhibitor"/>
    <property type="match status" value="1"/>
</dbReference>
<dbReference type="EMBL" id="MCGE01000052">
    <property type="protein sequence ID" value="ORZ04249.1"/>
    <property type="molecule type" value="Genomic_DNA"/>
</dbReference>
<dbReference type="PANTHER" id="PTHR13382">
    <property type="entry name" value="MITOCHONDRIAL ATP SYNTHASE COUPLING FACTOR B"/>
    <property type="match status" value="1"/>
</dbReference>
<name>A0A1X2HWY1_9FUNG</name>
<feature type="domain" description="F-box" evidence="2">
    <location>
        <begin position="8"/>
        <end position="53"/>
    </location>
</feature>
<dbReference type="InterPro" id="IPR050648">
    <property type="entry name" value="F-box_LRR-repeat"/>
</dbReference>
<comment type="caution">
    <text evidence="3">The sequence shown here is derived from an EMBL/GenBank/DDBJ whole genome shotgun (WGS) entry which is preliminary data.</text>
</comment>
<dbReference type="Gene3D" id="1.20.1280.50">
    <property type="match status" value="1"/>
</dbReference>
<accession>A0A1X2HWY1</accession>
<dbReference type="InterPro" id="IPR006553">
    <property type="entry name" value="Leu-rich_rpt_Cys-con_subtyp"/>
</dbReference>
<evidence type="ECO:0000259" key="2">
    <source>
        <dbReference type="PROSITE" id="PS50181"/>
    </source>
</evidence>
<dbReference type="Pfam" id="PF12937">
    <property type="entry name" value="F-box-like"/>
    <property type="match status" value="1"/>
</dbReference>
<dbReference type="Proteomes" id="UP000193560">
    <property type="component" value="Unassembled WGS sequence"/>
</dbReference>
<keyword evidence="4" id="KW-1185">Reference proteome</keyword>